<dbReference type="GO" id="GO:0033990">
    <property type="term" value="F:ectoine synthase activity"/>
    <property type="evidence" value="ECO:0007669"/>
    <property type="project" value="UniProtKB-EC"/>
</dbReference>
<dbReference type="InterPro" id="IPR014710">
    <property type="entry name" value="RmlC-like_jellyroll"/>
</dbReference>
<evidence type="ECO:0000256" key="6">
    <source>
        <dbReference type="ARBA" id="ARBA00033271"/>
    </source>
</evidence>
<sequence>MIVKSLEDIKGSRDHVDDKNWESRRFLLEKDRMGFSLHDTVIRAGTESVFWYKYHQEAVYCIEGEGEIEDLANGKRYEIKAGTMYALDGHEKHCLRAKTDMRMVCVFNPPCTGRETHDEEGAYPRPSEGTRV</sequence>
<evidence type="ECO:0000256" key="4">
    <source>
        <dbReference type="ARBA" id="ARBA00019707"/>
    </source>
</evidence>
<dbReference type="EC" id="4.2.1.108" evidence="3 8"/>
<dbReference type="STRING" id="1714264.BTO30_10115"/>
<dbReference type="Pfam" id="PF06339">
    <property type="entry name" value="Ectoine_synth"/>
    <property type="match status" value="1"/>
</dbReference>
<comment type="pathway">
    <text evidence="1 8">Amine and polyamine biosynthesis; ectoine biosynthesis; L-ectoine from L-aspartate 4-semialdehyde: step 3/3.</text>
</comment>
<dbReference type="UniPathway" id="UPA00067">
    <property type="reaction ID" value="UER00123"/>
</dbReference>
<comment type="function">
    <text evidence="8">Catalyzes the circularization of gamma-N-acetyl-alpha,gamma-diaminobutyric acid (ADABA) to ectoine (1,4,5,6-tetrahydro-2-methyl-4-pyrimidine carboxylic acid), which is an excellent osmoprotectant.</text>
</comment>
<evidence type="ECO:0000256" key="1">
    <source>
        <dbReference type="ARBA" id="ARBA00005181"/>
    </source>
</evidence>
<evidence type="ECO:0000256" key="3">
    <source>
        <dbReference type="ARBA" id="ARBA00013192"/>
    </source>
</evidence>
<keyword evidence="5 8" id="KW-0456">Lyase</keyword>
<dbReference type="Gene3D" id="2.60.120.10">
    <property type="entry name" value="Jelly Rolls"/>
    <property type="match status" value="1"/>
</dbReference>
<dbReference type="InterPro" id="IPR010462">
    <property type="entry name" value="Ectoine_synth"/>
</dbReference>
<protein>
    <recommendedName>
        <fullName evidence="4 8">L-ectoine synthase</fullName>
        <ecNumber evidence="3 8">4.2.1.108</ecNumber>
    </recommendedName>
    <alternativeName>
        <fullName evidence="6 8">N-acetyldiaminobutyrate dehydratase</fullName>
    </alternativeName>
</protein>
<dbReference type="GO" id="GO:0019491">
    <property type="term" value="P:ectoine biosynthetic process"/>
    <property type="evidence" value="ECO:0007669"/>
    <property type="project" value="UniProtKB-UniRule"/>
</dbReference>
<dbReference type="HAMAP" id="MF_01255">
    <property type="entry name" value="Ectoine_synth"/>
    <property type="match status" value="1"/>
</dbReference>
<keyword evidence="10" id="KW-1185">Reference proteome</keyword>
<organism evidence="9 10">
    <name type="scientific">Domibacillus antri</name>
    <dbReference type="NCBI Taxonomy" id="1714264"/>
    <lineage>
        <taxon>Bacteria</taxon>
        <taxon>Bacillati</taxon>
        <taxon>Bacillota</taxon>
        <taxon>Bacilli</taxon>
        <taxon>Bacillales</taxon>
        <taxon>Bacillaceae</taxon>
        <taxon>Domibacillus</taxon>
    </lineage>
</organism>
<dbReference type="OrthoDB" id="4406415at2"/>
<accession>A0A1Q8Q4L3</accession>
<dbReference type="Proteomes" id="UP000185568">
    <property type="component" value="Unassembled WGS sequence"/>
</dbReference>
<dbReference type="CDD" id="cd06978">
    <property type="entry name" value="cupin_EctC"/>
    <property type="match status" value="1"/>
</dbReference>
<proteinExistence type="inferred from homology"/>
<evidence type="ECO:0000256" key="7">
    <source>
        <dbReference type="ARBA" id="ARBA00048714"/>
    </source>
</evidence>
<evidence type="ECO:0000313" key="10">
    <source>
        <dbReference type="Proteomes" id="UP000185568"/>
    </source>
</evidence>
<dbReference type="AlphaFoldDB" id="A0A1Q8Q4L3"/>
<comment type="similarity">
    <text evidence="2 8">Belongs to the ectoine synthase family.</text>
</comment>
<evidence type="ECO:0000256" key="2">
    <source>
        <dbReference type="ARBA" id="ARBA00009637"/>
    </source>
</evidence>
<dbReference type="PANTHER" id="PTHR39289">
    <property type="match status" value="1"/>
</dbReference>
<dbReference type="PANTHER" id="PTHR39289:SF1">
    <property type="entry name" value="L-ECTOINE SYNTHASE"/>
    <property type="match status" value="1"/>
</dbReference>
<evidence type="ECO:0000256" key="5">
    <source>
        <dbReference type="ARBA" id="ARBA00023239"/>
    </source>
</evidence>
<evidence type="ECO:0000313" key="9">
    <source>
        <dbReference type="EMBL" id="OLN22293.1"/>
    </source>
</evidence>
<comment type="caution">
    <text evidence="9">The sequence shown here is derived from an EMBL/GenBank/DDBJ whole genome shotgun (WGS) entry which is preliminary data.</text>
</comment>
<name>A0A1Q8Q4L3_9BACI</name>
<dbReference type="InterPro" id="IPR011051">
    <property type="entry name" value="RmlC_Cupin_sf"/>
</dbReference>
<dbReference type="RefSeq" id="WP_075398612.1">
    <property type="nucleotide sequence ID" value="NZ_MSDU01000021.1"/>
</dbReference>
<comment type="catalytic activity">
    <reaction evidence="7 8">
        <text>(2S)-4-acetamido-2-aminobutanoate = L-ectoine + H2O</text>
        <dbReference type="Rhea" id="RHEA:17281"/>
        <dbReference type="ChEBI" id="CHEBI:15377"/>
        <dbReference type="ChEBI" id="CHEBI:58515"/>
        <dbReference type="ChEBI" id="CHEBI:58929"/>
        <dbReference type="EC" id="4.2.1.108"/>
    </reaction>
</comment>
<dbReference type="EMBL" id="MSDU01000021">
    <property type="protein sequence ID" value="OLN22293.1"/>
    <property type="molecule type" value="Genomic_DNA"/>
</dbReference>
<dbReference type="NCBIfam" id="NF009806">
    <property type="entry name" value="PRK13290.1"/>
    <property type="match status" value="1"/>
</dbReference>
<gene>
    <name evidence="8 9" type="primary">ectC</name>
    <name evidence="9" type="ORF">BTO30_10115</name>
</gene>
<evidence type="ECO:0000256" key="8">
    <source>
        <dbReference type="HAMAP-Rule" id="MF_01255"/>
    </source>
</evidence>
<dbReference type="SUPFAM" id="SSF51182">
    <property type="entry name" value="RmlC-like cupins"/>
    <property type="match status" value="1"/>
</dbReference>
<reference evidence="9 10" key="1">
    <citation type="submission" date="2016-12" db="EMBL/GenBank/DDBJ databases">
        <title>Domibacillus antri genome sequencing.</title>
        <authorList>
            <person name="Verma A."/>
            <person name="Krishnamurthi S."/>
        </authorList>
    </citation>
    <scope>NUCLEOTIDE SEQUENCE [LARGE SCALE GENOMIC DNA]</scope>
    <source>
        <strain evidence="9 10">XD80</strain>
    </source>
</reference>